<evidence type="ECO:0000313" key="1">
    <source>
        <dbReference type="EMBL" id="SNR60822.1"/>
    </source>
</evidence>
<reference evidence="1 2" key="1">
    <citation type="submission" date="2017-06" db="EMBL/GenBank/DDBJ databases">
        <authorList>
            <person name="Kim H.J."/>
            <person name="Triplett B.A."/>
        </authorList>
    </citation>
    <scope>NUCLEOTIDE SEQUENCE [LARGE SCALE GENOMIC DNA]</scope>
    <source>
        <strain evidence="1 2">DSM 29150</strain>
    </source>
</reference>
<accession>A0A238XQ64</accession>
<organism evidence="1 2">
    <name type="scientific">Lutibacter agarilyticus</name>
    <dbReference type="NCBI Taxonomy" id="1109740"/>
    <lineage>
        <taxon>Bacteria</taxon>
        <taxon>Pseudomonadati</taxon>
        <taxon>Bacteroidota</taxon>
        <taxon>Flavobacteriia</taxon>
        <taxon>Flavobacteriales</taxon>
        <taxon>Flavobacteriaceae</taxon>
        <taxon>Lutibacter</taxon>
    </lineage>
</organism>
<proteinExistence type="predicted"/>
<evidence type="ECO:0000313" key="2">
    <source>
        <dbReference type="Proteomes" id="UP000198384"/>
    </source>
</evidence>
<name>A0A238XQ64_9FLAO</name>
<protein>
    <submittedName>
        <fullName evidence="1">Uncharacterized protein</fullName>
    </submittedName>
</protein>
<dbReference type="EMBL" id="FZNT01000006">
    <property type="protein sequence ID" value="SNR60822.1"/>
    <property type="molecule type" value="Genomic_DNA"/>
</dbReference>
<dbReference type="RefSeq" id="WP_089381974.1">
    <property type="nucleotide sequence ID" value="NZ_FZNT01000006.1"/>
</dbReference>
<dbReference type="Proteomes" id="UP000198384">
    <property type="component" value="Unassembled WGS sequence"/>
</dbReference>
<keyword evidence="2" id="KW-1185">Reference proteome</keyword>
<dbReference type="AlphaFoldDB" id="A0A238XQ64"/>
<sequence length="76" mass="9022">MSKNKKNTPLSSESNKVEYHEFNPQFKEISDNIMADYKELLILDKILTQIKENKELFKKHNFTLEFSDGEETQQLI</sequence>
<gene>
    <name evidence="1" type="ORF">SAMN06265371_106220</name>
</gene>